<dbReference type="Proteomes" id="UP000777482">
    <property type="component" value="Unassembled WGS sequence"/>
</dbReference>
<reference evidence="2 3" key="1">
    <citation type="submission" date="2020-11" db="EMBL/GenBank/DDBJ databases">
        <title>Kefir isolates.</title>
        <authorList>
            <person name="Marcisauskas S."/>
            <person name="Kim Y."/>
            <person name="Blasche S."/>
        </authorList>
    </citation>
    <scope>NUCLEOTIDE SEQUENCE [LARGE SCALE GENOMIC DNA]</scope>
    <source>
        <strain evidence="2 3">KR</strain>
    </source>
</reference>
<sequence>MSPWEQMLASGLGRNGEIDPPYREDSLFGDSQAILGSRGRPRSPSPSPLPCRASRWLRRFSDRFTGHTGGRRNSSHSDSEFNLIAPPSSELMPTATSSGGGGGGADEYAALLGGFACFPTSPVSLAAHPGESDLLHSRSMVSTRARPVRTTSLQGIGEDPAHLPQPQRTAHPTASYASHHPSPRINVRGGNTGVSSQGAPIQGGGAERNDDHPVGITTARHAFDPSRPRTLLRRLTTSSSISSRSSSHRHEGPTQEQGHRPGAAAATEEEEEEDEGAGGGGAPVLSSRFSDWSTAPSSRTPSPARSCGCRWTLWSSSSESLHAPPTSSSSSASPPQVRCDEHAAPPSGSPQQQ</sequence>
<evidence type="ECO:0000313" key="3">
    <source>
        <dbReference type="Proteomes" id="UP000777482"/>
    </source>
</evidence>
<evidence type="ECO:0000313" key="2">
    <source>
        <dbReference type="EMBL" id="KAG0660844.1"/>
    </source>
</evidence>
<comment type="caution">
    <text evidence="2">The sequence shown here is derived from an EMBL/GenBank/DDBJ whole genome shotgun (WGS) entry which is preliminary data.</text>
</comment>
<dbReference type="AlphaFoldDB" id="A0A9P7B5G3"/>
<organism evidence="2 3">
    <name type="scientific">Rhodotorula mucilaginosa</name>
    <name type="common">Yeast</name>
    <name type="synonym">Rhodotorula rubra</name>
    <dbReference type="NCBI Taxonomy" id="5537"/>
    <lineage>
        <taxon>Eukaryota</taxon>
        <taxon>Fungi</taxon>
        <taxon>Dikarya</taxon>
        <taxon>Basidiomycota</taxon>
        <taxon>Pucciniomycotina</taxon>
        <taxon>Microbotryomycetes</taxon>
        <taxon>Sporidiobolales</taxon>
        <taxon>Sporidiobolaceae</taxon>
        <taxon>Rhodotorula</taxon>
    </lineage>
</organism>
<feature type="compositionally biased region" description="Basic and acidic residues" evidence="1">
    <location>
        <begin position="248"/>
        <end position="259"/>
    </location>
</feature>
<feature type="region of interest" description="Disordered" evidence="1">
    <location>
        <begin position="151"/>
        <end position="353"/>
    </location>
</feature>
<dbReference type="OrthoDB" id="10557458at2759"/>
<feature type="compositionally biased region" description="Low complexity" evidence="1">
    <location>
        <begin position="293"/>
        <end position="306"/>
    </location>
</feature>
<feature type="compositionally biased region" description="Polar residues" evidence="1">
    <location>
        <begin position="166"/>
        <end position="176"/>
    </location>
</feature>
<feature type="compositionally biased region" description="Basic and acidic residues" evidence="1">
    <location>
        <begin position="16"/>
        <end position="26"/>
    </location>
</feature>
<name>A0A9P7B5G3_RHOMI</name>
<dbReference type="EMBL" id="PUHQ01000040">
    <property type="protein sequence ID" value="KAG0660844.1"/>
    <property type="molecule type" value="Genomic_DNA"/>
</dbReference>
<proteinExistence type="predicted"/>
<feature type="compositionally biased region" description="Acidic residues" evidence="1">
    <location>
        <begin position="267"/>
        <end position="276"/>
    </location>
</feature>
<gene>
    <name evidence="2" type="ORF">C6P46_004399</name>
</gene>
<feature type="region of interest" description="Disordered" evidence="1">
    <location>
        <begin position="1"/>
        <end position="102"/>
    </location>
</feature>
<keyword evidence="3" id="KW-1185">Reference proteome</keyword>
<feature type="compositionally biased region" description="Low complexity" evidence="1">
    <location>
        <begin position="233"/>
        <end position="245"/>
    </location>
</feature>
<evidence type="ECO:0000256" key="1">
    <source>
        <dbReference type="SAM" id="MobiDB-lite"/>
    </source>
</evidence>
<feature type="compositionally biased region" description="Low complexity" evidence="1">
    <location>
        <begin position="315"/>
        <end position="335"/>
    </location>
</feature>
<accession>A0A9P7B5G3</accession>
<protein>
    <submittedName>
        <fullName evidence="2">Uncharacterized protein</fullName>
    </submittedName>
</protein>